<dbReference type="GO" id="GO:0016787">
    <property type="term" value="F:hydrolase activity"/>
    <property type="evidence" value="ECO:0007669"/>
    <property type="project" value="UniProtKB-KW"/>
</dbReference>
<keyword evidence="4" id="KW-0460">Magnesium</keyword>
<evidence type="ECO:0000313" key="7">
    <source>
        <dbReference type="Proteomes" id="UP000240739"/>
    </source>
</evidence>
<evidence type="ECO:0000313" key="6">
    <source>
        <dbReference type="EMBL" id="PTL56128.1"/>
    </source>
</evidence>
<dbReference type="PANTHER" id="PTHR36173">
    <property type="entry name" value="RIBONUCLEASE VAPC16-RELATED"/>
    <property type="match status" value="1"/>
</dbReference>
<protein>
    <submittedName>
        <fullName evidence="6">PIN domain nuclease</fullName>
    </submittedName>
</protein>
<dbReference type="RefSeq" id="WP_107569847.1">
    <property type="nucleotide sequence ID" value="NZ_PYYB01000002.1"/>
</dbReference>
<dbReference type="InterPro" id="IPR029060">
    <property type="entry name" value="PIN-like_dom_sf"/>
</dbReference>
<dbReference type="InterPro" id="IPR041705">
    <property type="entry name" value="PIN_Sll0205"/>
</dbReference>
<name>A0A2T4UEA4_9ACTN</name>
<dbReference type="GO" id="GO:0004518">
    <property type="term" value="F:nuclease activity"/>
    <property type="evidence" value="ECO:0007669"/>
    <property type="project" value="UniProtKB-KW"/>
</dbReference>
<dbReference type="SUPFAM" id="SSF88723">
    <property type="entry name" value="PIN domain-like"/>
    <property type="match status" value="1"/>
</dbReference>
<dbReference type="CDD" id="cd09872">
    <property type="entry name" value="PIN_Sll0205-like"/>
    <property type="match status" value="1"/>
</dbReference>
<gene>
    <name evidence="6" type="ORF">C7Y72_14130</name>
</gene>
<dbReference type="PANTHER" id="PTHR36173:SF2">
    <property type="entry name" value="RIBONUCLEASE VAPC16"/>
    <property type="match status" value="1"/>
</dbReference>
<dbReference type="Proteomes" id="UP000240739">
    <property type="component" value="Unassembled WGS sequence"/>
</dbReference>
<dbReference type="Pfam" id="PF01850">
    <property type="entry name" value="PIN"/>
    <property type="match status" value="1"/>
</dbReference>
<keyword evidence="2" id="KW-0479">Metal-binding</keyword>
<evidence type="ECO:0000256" key="4">
    <source>
        <dbReference type="ARBA" id="ARBA00022842"/>
    </source>
</evidence>
<dbReference type="EMBL" id="PYYB01000002">
    <property type="protein sequence ID" value="PTL56128.1"/>
    <property type="molecule type" value="Genomic_DNA"/>
</dbReference>
<dbReference type="OrthoDB" id="9798990at2"/>
<comment type="caution">
    <text evidence="6">The sequence shown here is derived from an EMBL/GenBank/DDBJ whole genome shotgun (WGS) entry which is preliminary data.</text>
</comment>
<organism evidence="6 7">
    <name type="scientific">Paraconexibacter algicola</name>
    <dbReference type="NCBI Taxonomy" id="2133960"/>
    <lineage>
        <taxon>Bacteria</taxon>
        <taxon>Bacillati</taxon>
        <taxon>Actinomycetota</taxon>
        <taxon>Thermoleophilia</taxon>
        <taxon>Solirubrobacterales</taxon>
        <taxon>Paraconexibacteraceae</taxon>
        <taxon>Paraconexibacter</taxon>
    </lineage>
</organism>
<evidence type="ECO:0000256" key="1">
    <source>
        <dbReference type="ARBA" id="ARBA00022722"/>
    </source>
</evidence>
<keyword evidence="7" id="KW-1185">Reference proteome</keyword>
<dbReference type="InterPro" id="IPR002716">
    <property type="entry name" value="PIN_dom"/>
</dbReference>
<reference evidence="6 7" key="1">
    <citation type="submission" date="2018-03" db="EMBL/GenBank/DDBJ databases">
        <title>Aquarubrobacter algicola gen. nov., sp. nov., a novel actinobacterium isolated from shallow eutrophic lake during the end of cyanobacterial harmful algal blooms.</title>
        <authorList>
            <person name="Chun S.J."/>
        </authorList>
    </citation>
    <scope>NUCLEOTIDE SEQUENCE [LARGE SCALE GENOMIC DNA]</scope>
    <source>
        <strain evidence="6 7">Seoho-28</strain>
    </source>
</reference>
<sequence>MKLLLDTHAALWWVSGDDRFGATAERLVLDADAQVLLSAVVMWEVTVKQALGKLTVPPNWSQTLLSGGAHELPITLRHAAKVGDLPEHHRDPFDRLLVAQALTEDATVLSRDPALQAYGAAVAW</sequence>
<dbReference type="GO" id="GO:0046872">
    <property type="term" value="F:metal ion binding"/>
    <property type="evidence" value="ECO:0007669"/>
    <property type="project" value="UniProtKB-KW"/>
</dbReference>
<evidence type="ECO:0000256" key="3">
    <source>
        <dbReference type="ARBA" id="ARBA00022801"/>
    </source>
</evidence>
<dbReference type="AlphaFoldDB" id="A0A2T4UEA4"/>
<feature type="domain" description="PIN" evidence="5">
    <location>
        <begin position="4"/>
        <end position="118"/>
    </location>
</feature>
<evidence type="ECO:0000256" key="2">
    <source>
        <dbReference type="ARBA" id="ARBA00022723"/>
    </source>
</evidence>
<dbReference type="InterPro" id="IPR052919">
    <property type="entry name" value="TA_system_RNase"/>
</dbReference>
<accession>A0A2T4UEA4</accession>
<dbReference type="Gene3D" id="3.40.50.1010">
    <property type="entry name" value="5'-nuclease"/>
    <property type="match status" value="1"/>
</dbReference>
<keyword evidence="3" id="KW-0378">Hydrolase</keyword>
<evidence type="ECO:0000259" key="5">
    <source>
        <dbReference type="Pfam" id="PF01850"/>
    </source>
</evidence>
<proteinExistence type="predicted"/>
<keyword evidence="1" id="KW-0540">Nuclease</keyword>